<dbReference type="InterPro" id="IPR011004">
    <property type="entry name" value="Trimer_LpxA-like_sf"/>
</dbReference>
<dbReference type="Proteomes" id="UP001220395">
    <property type="component" value="Chromosome"/>
</dbReference>
<evidence type="ECO:0000256" key="2">
    <source>
        <dbReference type="ARBA" id="ARBA00022679"/>
    </source>
</evidence>
<keyword evidence="2" id="KW-0808">Transferase</keyword>
<evidence type="ECO:0000313" key="3">
    <source>
        <dbReference type="EMBL" id="WCT73479.1"/>
    </source>
</evidence>
<gene>
    <name evidence="3" type="ORF">PQ455_18025</name>
</gene>
<evidence type="ECO:0000313" key="4">
    <source>
        <dbReference type="Proteomes" id="UP001220395"/>
    </source>
</evidence>
<dbReference type="Gene3D" id="2.160.10.10">
    <property type="entry name" value="Hexapeptide repeat proteins"/>
    <property type="match status" value="1"/>
</dbReference>
<dbReference type="PANTHER" id="PTHR23416">
    <property type="entry name" value="SIALIC ACID SYNTHASE-RELATED"/>
    <property type="match status" value="1"/>
</dbReference>
<proteinExistence type="inferred from homology"/>
<dbReference type="InterPro" id="IPR051159">
    <property type="entry name" value="Hexapeptide_acetyltransf"/>
</dbReference>
<organism evidence="3 4">
    <name type="scientific">Sphingomonas naphthae</name>
    <dbReference type="NCBI Taxonomy" id="1813468"/>
    <lineage>
        <taxon>Bacteria</taxon>
        <taxon>Pseudomonadati</taxon>
        <taxon>Pseudomonadota</taxon>
        <taxon>Alphaproteobacteria</taxon>
        <taxon>Sphingomonadales</taxon>
        <taxon>Sphingomonadaceae</taxon>
        <taxon>Sphingomonas</taxon>
    </lineage>
</organism>
<sequence length="188" mass="20454">MTILDARKTRPSEGGPSFSLANRLTRLAWIVTWLLLARWTPKKLNGWRCFLARRFGAKVAPGAMIYGSVRIWLPSNLTIGTGSSMGPGVNCYSMGAIHIGRDTIVSQGAHLCAGTHDFRDPHFQIQSRPIHIGDRVWIAAEAFVAPGCVIPDGVVLGARGCAVGRLRPWTIYGGNPARPLGERVLRAE</sequence>
<dbReference type="PANTHER" id="PTHR23416:SF23">
    <property type="entry name" value="ACETYLTRANSFERASE C18B11.09C-RELATED"/>
    <property type="match status" value="1"/>
</dbReference>
<dbReference type="CDD" id="cd05825">
    <property type="entry name" value="LbH_wcaF_like"/>
    <property type="match status" value="1"/>
</dbReference>
<dbReference type="SUPFAM" id="SSF51161">
    <property type="entry name" value="Trimeric LpxA-like enzymes"/>
    <property type="match status" value="1"/>
</dbReference>
<reference evidence="3 4" key="1">
    <citation type="submission" date="2023-02" db="EMBL/GenBank/DDBJ databases">
        <title>Genome sequence of Sphingomonas naphthae.</title>
        <authorList>
            <person name="Kim S."/>
            <person name="Heo J."/>
            <person name="Kwon S.-W."/>
        </authorList>
    </citation>
    <scope>NUCLEOTIDE SEQUENCE [LARGE SCALE GENOMIC DNA]</scope>
    <source>
        <strain evidence="3 4">KACC 18716</strain>
    </source>
</reference>
<comment type="similarity">
    <text evidence="1">Belongs to the transferase hexapeptide repeat family.</text>
</comment>
<accession>A0ABY7TNQ1</accession>
<name>A0ABY7TNQ1_9SPHN</name>
<protein>
    <submittedName>
        <fullName evidence="3">Colanic acid biosynthesis acetyltransferase</fullName>
    </submittedName>
</protein>
<evidence type="ECO:0000256" key="1">
    <source>
        <dbReference type="ARBA" id="ARBA00007274"/>
    </source>
</evidence>
<dbReference type="EMBL" id="CP117411">
    <property type="protein sequence ID" value="WCT73479.1"/>
    <property type="molecule type" value="Genomic_DNA"/>
</dbReference>
<dbReference type="RefSeq" id="WP_273687725.1">
    <property type="nucleotide sequence ID" value="NZ_CP117411.1"/>
</dbReference>
<keyword evidence="4" id="KW-1185">Reference proteome</keyword>